<reference evidence="11 12" key="1">
    <citation type="submission" date="2018-03" db="EMBL/GenBank/DDBJ databases">
        <title>Genomic Encyclopedia of Archaeal and Bacterial Type Strains, Phase II (KMG-II): from individual species to whole genera.</title>
        <authorList>
            <person name="Goeker M."/>
        </authorList>
    </citation>
    <scope>NUCLEOTIDE SEQUENCE [LARGE SCALE GENOMIC DNA]</scope>
    <source>
        <strain evidence="11 12">ATCC BAA-1496</strain>
    </source>
</reference>
<keyword evidence="5 9" id="KW-0812">Transmembrane</keyword>
<keyword evidence="12" id="KW-1185">Reference proteome</keyword>
<name>A0A2T0U6F3_9MICO</name>
<dbReference type="Pfam" id="PF00999">
    <property type="entry name" value="Na_H_Exchanger"/>
    <property type="match status" value="1"/>
</dbReference>
<feature type="transmembrane region" description="Helical" evidence="9">
    <location>
        <begin position="366"/>
        <end position="388"/>
    </location>
</feature>
<keyword evidence="8 9" id="KW-0472">Membrane</keyword>
<dbReference type="GO" id="GO:0015297">
    <property type="term" value="F:antiporter activity"/>
    <property type="evidence" value="ECO:0007669"/>
    <property type="project" value="UniProtKB-KW"/>
</dbReference>
<keyword evidence="7" id="KW-0406">Ion transport</keyword>
<dbReference type="Pfam" id="PF02080">
    <property type="entry name" value="TrkA_C"/>
    <property type="match status" value="1"/>
</dbReference>
<feature type="transmembrane region" description="Helical" evidence="9">
    <location>
        <begin position="215"/>
        <end position="240"/>
    </location>
</feature>
<comment type="caution">
    <text evidence="11">The sequence shown here is derived from an EMBL/GenBank/DDBJ whole genome shotgun (WGS) entry which is preliminary data.</text>
</comment>
<evidence type="ECO:0000256" key="2">
    <source>
        <dbReference type="ARBA" id="ARBA00022448"/>
    </source>
</evidence>
<dbReference type="InterPro" id="IPR006153">
    <property type="entry name" value="Cation/H_exchanger_TM"/>
</dbReference>
<evidence type="ECO:0000256" key="8">
    <source>
        <dbReference type="ARBA" id="ARBA00023136"/>
    </source>
</evidence>
<feature type="transmembrane region" description="Helical" evidence="9">
    <location>
        <begin position="327"/>
        <end position="345"/>
    </location>
</feature>
<keyword evidence="4" id="KW-1003">Cell membrane</keyword>
<accession>A0A2T0U6F3</accession>
<dbReference type="NCBIfam" id="NF003716">
    <property type="entry name" value="PRK05326.1-3"/>
    <property type="match status" value="1"/>
</dbReference>
<feature type="transmembrane region" description="Helical" evidence="9">
    <location>
        <begin position="89"/>
        <end position="108"/>
    </location>
</feature>
<comment type="subcellular location">
    <subcellularLocation>
        <location evidence="1">Cell membrane</location>
        <topology evidence="1">Multi-pass membrane protein</topology>
    </subcellularLocation>
</comment>
<feature type="transmembrane region" description="Helical" evidence="9">
    <location>
        <begin position="120"/>
        <end position="145"/>
    </location>
</feature>
<dbReference type="Gene3D" id="3.30.70.1450">
    <property type="entry name" value="Regulator of K+ conductance, C-terminal domain"/>
    <property type="match status" value="1"/>
</dbReference>
<evidence type="ECO:0000256" key="4">
    <source>
        <dbReference type="ARBA" id="ARBA00022475"/>
    </source>
</evidence>
<dbReference type="PANTHER" id="PTHR32507">
    <property type="entry name" value="NA(+)/H(+) ANTIPORTER 1"/>
    <property type="match status" value="1"/>
</dbReference>
<feature type="transmembrane region" description="Helical" evidence="9">
    <location>
        <begin position="151"/>
        <end position="171"/>
    </location>
</feature>
<dbReference type="InterPro" id="IPR038770">
    <property type="entry name" value="Na+/solute_symporter_sf"/>
</dbReference>
<feature type="transmembrane region" description="Helical" evidence="9">
    <location>
        <begin position="34"/>
        <end position="54"/>
    </location>
</feature>
<dbReference type="PROSITE" id="PS51202">
    <property type="entry name" value="RCK_C"/>
    <property type="match status" value="1"/>
</dbReference>
<evidence type="ECO:0000256" key="5">
    <source>
        <dbReference type="ARBA" id="ARBA00022692"/>
    </source>
</evidence>
<dbReference type="GO" id="GO:1902600">
    <property type="term" value="P:proton transmembrane transport"/>
    <property type="evidence" value="ECO:0007669"/>
    <property type="project" value="InterPro"/>
</dbReference>
<evidence type="ECO:0000256" key="7">
    <source>
        <dbReference type="ARBA" id="ARBA00023065"/>
    </source>
</evidence>
<dbReference type="GO" id="GO:0008324">
    <property type="term" value="F:monoatomic cation transmembrane transporter activity"/>
    <property type="evidence" value="ECO:0007669"/>
    <property type="project" value="InterPro"/>
</dbReference>
<dbReference type="InterPro" id="IPR006037">
    <property type="entry name" value="RCK_C"/>
</dbReference>
<feature type="domain" description="RCK C-terminal" evidence="10">
    <location>
        <begin position="434"/>
        <end position="516"/>
    </location>
</feature>
<feature type="transmembrane region" description="Helical" evidence="9">
    <location>
        <begin position="183"/>
        <end position="203"/>
    </location>
</feature>
<keyword evidence="6 9" id="KW-1133">Transmembrane helix</keyword>
<evidence type="ECO:0000256" key="6">
    <source>
        <dbReference type="ARBA" id="ARBA00022989"/>
    </source>
</evidence>
<feature type="transmembrane region" description="Helical" evidence="9">
    <location>
        <begin position="394"/>
        <end position="418"/>
    </location>
</feature>
<dbReference type="Gene3D" id="1.20.1530.20">
    <property type="match status" value="1"/>
</dbReference>
<evidence type="ECO:0000256" key="3">
    <source>
        <dbReference type="ARBA" id="ARBA00022449"/>
    </source>
</evidence>
<evidence type="ECO:0000259" key="10">
    <source>
        <dbReference type="PROSITE" id="PS51202"/>
    </source>
</evidence>
<keyword evidence="2" id="KW-0813">Transport</keyword>
<evidence type="ECO:0000313" key="11">
    <source>
        <dbReference type="EMBL" id="PRY53489.1"/>
    </source>
</evidence>
<dbReference type="AlphaFoldDB" id="A0A2T0U6F3"/>
<dbReference type="GO" id="GO:0006813">
    <property type="term" value="P:potassium ion transport"/>
    <property type="evidence" value="ECO:0007669"/>
    <property type="project" value="InterPro"/>
</dbReference>
<evidence type="ECO:0000256" key="1">
    <source>
        <dbReference type="ARBA" id="ARBA00004651"/>
    </source>
</evidence>
<evidence type="ECO:0000313" key="12">
    <source>
        <dbReference type="Proteomes" id="UP000237822"/>
    </source>
</evidence>
<dbReference type="SUPFAM" id="SSF116726">
    <property type="entry name" value="TrkA C-terminal domain-like"/>
    <property type="match status" value="1"/>
</dbReference>
<keyword evidence="3" id="KW-0050">Antiport</keyword>
<protein>
    <submittedName>
        <fullName evidence="11">Potassium/proton antiporter (CPA1 family)</fullName>
    </submittedName>
</protein>
<dbReference type="PANTHER" id="PTHR32507:SF7">
    <property type="entry name" value="K(+)_H(+) ANTIPORTER NHAP2"/>
    <property type="match status" value="1"/>
</dbReference>
<evidence type="ECO:0000256" key="9">
    <source>
        <dbReference type="SAM" id="Phobius"/>
    </source>
</evidence>
<proteinExistence type="predicted"/>
<feature type="transmembrane region" description="Helical" evidence="9">
    <location>
        <begin position="247"/>
        <end position="269"/>
    </location>
</feature>
<dbReference type="NCBIfam" id="NF003715">
    <property type="entry name" value="PRK05326.1-2"/>
    <property type="match status" value="1"/>
</dbReference>
<feature type="transmembrane region" description="Helical" evidence="9">
    <location>
        <begin position="275"/>
        <end position="293"/>
    </location>
</feature>
<dbReference type="Proteomes" id="UP000237822">
    <property type="component" value="Unassembled WGS sequence"/>
</dbReference>
<dbReference type="GO" id="GO:0005886">
    <property type="term" value="C:plasma membrane"/>
    <property type="evidence" value="ECO:0007669"/>
    <property type="project" value="UniProtKB-SubCell"/>
</dbReference>
<sequence>MITMMGMPRADAAVHVASRVEGLAAVPAAEAENLQTLSLSLLIGAAVLIIAIAAVRLSTRSGLPSLLLYLGIGLLLGNRGLGIDFSDEALTQVLGYAALILILTEGGLTTKWQSIRSSLAPAAALATVGVVVSIVVVAVAAHLVLDMPWNVALLIGAILASTDAAAVFAVLRRVPLPRRVSGMLEAESGFNDAPVVLLVTAFATRTAEGGGGESWWELGGVVVVELVLGSLVGLAVGWLGGRLMARVAGGSSALFAIGVVAVSVLAYAAADVVHASGFIACYLASLVLGNMGLPHRAAVLGFSTALGWLAQIGLFVLLGLLADPAGFGSQVVPALVLGLVLLLLARPLSVLVSCTPFGLSWRTQAFLSWAGLRGAVPVVLATVPMTVGARGVDWVFDLVFVLVVVFTLVQAPTLPWVARRLGLDQAHHSVDLTLEATPFDDIGAHLLEVTIGDTSRMAGVQVYELRLPAGANVALVVREGSSFVPRETTPLRRGDHLLVVTPAELRGPVEKRLYAVSRAGRLAGWSSPGG</sequence>
<dbReference type="InterPro" id="IPR036721">
    <property type="entry name" value="RCK_C_sf"/>
</dbReference>
<organism evidence="11 12">
    <name type="scientific">Knoellia remsis</name>
    <dbReference type="NCBI Taxonomy" id="407159"/>
    <lineage>
        <taxon>Bacteria</taxon>
        <taxon>Bacillati</taxon>
        <taxon>Actinomycetota</taxon>
        <taxon>Actinomycetes</taxon>
        <taxon>Micrococcales</taxon>
        <taxon>Intrasporangiaceae</taxon>
        <taxon>Knoellia</taxon>
    </lineage>
</organism>
<feature type="transmembrane region" description="Helical" evidence="9">
    <location>
        <begin position="300"/>
        <end position="321"/>
    </location>
</feature>
<gene>
    <name evidence="11" type="ORF">BCF74_12734</name>
</gene>
<dbReference type="EMBL" id="PVTI01000027">
    <property type="protein sequence ID" value="PRY53489.1"/>
    <property type="molecule type" value="Genomic_DNA"/>
</dbReference>
<feature type="transmembrane region" description="Helical" evidence="9">
    <location>
        <begin position="66"/>
        <end position="83"/>
    </location>
</feature>